<feature type="region of interest" description="Disordered" evidence="1">
    <location>
        <begin position="1"/>
        <end position="26"/>
    </location>
</feature>
<dbReference type="Proteomes" id="UP000053555">
    <property type="component" value="Unassembled WGS sequence"/>
</dbReference>
<proteinExistence type="predicted"/>
<evidence type="ECO:0000256" key="1">
    <source>
        <dbReference type="SAM" id="MobiDB-lite"/>
    </source>
</evidence>
<organism evidence="2">
    <name type="scientific">Glycine soja</name>
    <name type="common">Wild soybean</name>
    <dbReference type="NCBI Taxonomy" id="3848"/>
    <lineage>
        <taxon>Eukaryota</taxon>
        <taxon>Viridiplantae</taxon>
        <taxon>Streptophyta</taxon>
        <taxon>Embryophyta</taxon>
        <taxon>Tracheophyta</taxon>
        <taxon>Spermatophyta</taxon>
        <taxon>Magnoliopsida</taxon>
        <taxon>eudicotyledons</taxon>
        <taxon>Gunneridae</taxon>
        <taxon>Pentapetalae</taxon>
        <taxon>rosids</taxon>
        <taxon>fabids</taxon>
        <taxon>Fabales</taxon>
        <taxon>Fabaceae</taxon>
        <taxon>Papilionoideae</taxon>
        <taxon>50 kb inversion clade</taxon>
        <taxon>NPAAA clade</taxon>
        <taxon>indigoferoid/millettioid clade</taxon>
        <taxon>Phaseoleae</taxon>
        <taxon>Glycine</taxon>
        <taxon>Glycine subgen. Soja</taxon>
    </lineage>
</organism>
<name>A0A0B2R7F6_GLYSO</name>
<reference evidence="2" key="1">
    <citation type="submission" date="2014-07" db="EMBL/GenBank/DDBJ databases">
        <title>Identification of a novel salt tolerance gene in wild soybean by whole-genome sequencing.</title>
        <authorList>
            <person name="Lam H.-M."/>
            <person name="Qi X."/>
            <person name="Li M.-W."/>
            <person name="Liu X."/>
            <person name="Xie M."/>
            <person name="Ni M."/>
            <person name="Xu X."/>
        </authorList>
    </citation>
    <scope>NUCLEOTIDE SEQUENCE [LARGE SCALE GENOMIC DNA]</scope>
    <source>
        <tissue evidence="2">Root</tissue>
    </source>
</reference>
<gene>
    <name evidence="2" type="ORF">glysoja_025862</name>
</gene>
<protein>
    <submittedName>
        <fullName evidence="2">Uncharacterized protein</fullName>
    </submittedName>
</protein>
<sequence length="57" mass="6820">MVIKKEFGSVRQPCDHPRHMEVPKNDPLQPKMRHLQREAHQAINHALITRSWFIHQT</sequence>
<accession>A0A0B2R7F6</accession>
<feature type="compositionally biased region" description="Basic and acidic residues" evidence="1">
    <location>
        <begin position="1"/>
        <end position="24"/>
    </location>
</feature>
<dbReference type="EMBL" id="KN651818">
    <property type="protein sequence ID" value="KHN30371.1"/>
    <property type="molecule type" value="Genomic_DNA"/>
</dbReference>
<dbReference type="AlphaFoldDB" id="A0A0B2R7F6"/>
<evidence type="ECO:0000313" key="2">
    <source>
        <dbReference type="EMBL" id="KHN30371.1"/>
    </source>
</evidence>